<sequence length="279" mass="29700">MSKKLRPVLIGTLGAASVAALVITTPAFSSAAPAPVAGASVLAVGDLAAPAKKEIAMKLVSSAENSSLDWKAQYKYIEDIGDGRGYTAGIIGFCSGTGDMLELVEAYTNSVPNNPLAKYLPALRKVNGTDSHAGLGSAFESAWKQAAATTAFQTAQNNERDRVYFNPSVNQGKSDGLSTLGQFIYYDAIVMHGPGTSSDSFGGIRRTAMQKAKTPAQGGNETTYLKAFLDARKVIMKQEDAHSDTSRVDTAQLKFLNEGNFDLHTPLKWKVYGDSYTIN</sequence>
<dbReference type="SUPFAM" id="SSF53955">
    <property type="entry name" value="Lysozyme-like"/>
    <property type="match status" value="1"/>
</dbReference>
<dbReference type="STRING" id="208445.SAMN04489727_7656"/>
<keyword evidence="3" id="KW-0732">Signal</keyword>
<dbReference type="Gene3D" id="1.20.141.10">
    <property type="entry name" value="Chitosanase, subunit A, domain 1"/>
    <property type="match status" value="1"/>
</dbReference>
<comment type="function">
    <text evidence="1">Aids in the defense against invading fungal pathogens by degrading their cell wall chitosan.</text>
</comment>
<dbReference type="EC" id="3.2.1.132" evidence="1"/>
<comment type="catalytic activity">
    <reaction evidence="1">
        <text>Endohydrolysis of beta-(1-&gt;4)-linkages between D-glucosamine residues in a partly acetylated chitosan.</text>
        <dbReference type="EC" id="3.2.1.132"/>
    </reaction>
</comment>
<dbReference type="AlphaFoldDB" id="A0A1H5A901"/>
<keyword evidence="1" id="KW-0964">Secreted</keyword>
<dbReference type="InterPro" id="IPR023099">
    <property type="entry name" value="Glyco_hydro_46_N"/>
</dbReference>
<dbReference type="Pfam" id="PF01374">
    <property type="entry name" value="Glyco_hydro_46"/>
    <property type="match status" value="1"/>
</dbReference>
<protein>
    <recommendedName>
        <fullName evidence="1">Chitosanase</fullName>
        <ecNumber evidence="1">3.2.1.132</ecNumber>
    </recommendedName>
</protein>
<dbReference type="RefSeq" id="WP_091316648.1">
    <property type="nucleotide sequence ID" value="NZ_FNSO01000004.1"/>
</dbReference>
<dbReference type="GO" id="GO:0016977">
    <property type="term" value="F:chitosanase activity"/>
    <property type="evidence" value="ECO:0007669"/>
    <property type="project" value="UniProtKB-UniRule"/>
</dbReference>
<keyword evidence="1" id="KW-0326">Glycosidase</keyword>
<name>A0A1H5A901_9PSEU</name>
<dbReference type="Gene3D" id="3.30.386.10">
    <property type="entry name" value="Chitosanase, subunit A, domain 2"/>
    <property type="match status" value="1"/>
</dbReference>
<accession>A0A1H5A901</accession>
<evidence type="ECO:0000313" key="4">
    <source>
        <dbReference type="EMBL" id="SED38565.1"/>
    </source>
</evidence>
<dbReference type="OrthoDB" id="1551268at2"/>
<proteinExistence type="inferred from homology"/>
<feature type="chain" id="PRO_5011519244" description="Chitosanase" evidence="3">
    <location>
        <begin position="32"/>
        <end position="279"/>
    </location>
</feature>
<gene>
    <name evidence="4" type="ORF">SAMN04489727_7656</name>
</gene>
<keyword evidence="5" id="KW-1185">Reference proteome</keyword>
<dbReference type="InterPro" id="IPR000400">
    <property type="entry name" value="Glyco_hydro_46"/>
</dbReference>
<organism evidence="4 5">
    <name type="scientific">Amycolatopsis tolypomycina</name>
    <dbReference type="NCBI Taxonomy" id="208445"/>
    <lineage>
        <taxon>Bacteria</taxon>
        <taxon>Bacillati</taxon>
        <taxon>Actinomycetota</taxon>
        <taxon>Actinomycetes</taxon>
        <taxon>Pseudonocardiales</taxon>
        <taxon>Pseudonocardiaceae</taxon>
        <taxon>Amycolatopsis</taxon>
    </lineage>
</organism>
<dbReference type="CDD" id="cd00978">
    <property type="entry name" value="chitosanase_GH46"/>
    <property type="match status" value="1"/>
</dbReference>
<dbReference type="Proteomes" id="UP000199622">
    <property type="component" value="Unassembled WGS sequence"/>
</dbReference>
<evidence type="ECO:0000313" key="5">
    <source>
        <dbReference type="Proteomes" id="UP000199622"/>
    </source>
</evidence>
<dbReference type="InterPro" id="IPR023346">
    <property type="entry name" value="Lysozyme-like_dom_sf"/>
</dbReference>
<evidence type="ECO:0000256" key="1">
    <source>
        <dbReference type="PIRNR" id="PIRNR036551"/>
    </source>
</evidence>
<feature type="active site" description="Nucleophile" evidence="2">
    <location>
        <position position="82"/>
    </location>
</feature>
<evidence type="ECO:0000256" key="3">
    <source>
        <dbReference type="SAM" id="SignalP"/>
    </source>
</evidence>
<comment type="subcellular location">
    <subcellularLocation>
        <location evidence="1">Secreted</location>
    </subcellularLocation>
</comment>
<dbReference type="GO" id="GO:0005576">
    <property type="term" value="C:extracellular region"/>
    <property type="evidence" value="ECO:0007669"/>
    <property type="project" value="UniProtKB-SubCell"/>
</dbReference>
<comment type="similarity">
    <text evidence="1">Belongs to the glycosyl hydrolase 46 family.</text>
</comment>
<dbReference type="PIRSF" id="PIRSF036551">
    <property type="entry name" value="Chitosanase"/>
    <property type="match status" value="1"/>
</dbReference>
<evidence type="ECO:0000256" key="2">
    <source>
        <dbReference type="PIRSR" id="PIRSR036551-1"/>
    </source>
</evidence>
<feature type="active site" description="Proton donor" evidence="2">
    <location>
        <position position="64"/>
    </location>
</feature>
<keyword evidence="1" id="KW-0378">Hydrolase</keyword>
<reference evidence="5" key="1">
    <citation type="submission" date="2016-10" db="EMBL/GenBank/DDBJ databases">
        <authorList>
            <person name="Varghese N."/>
            <person name="Submissions S."/>
        </authorList>
    </citation>
    <scope>NUCLEOTIDE SEQUENCE [LARGE SCALE GENOMIC DNA]</scope>
    <source>
        <strain evidence="5">DSM 44544</strain>
    </source>
</reference>
<dbReference type="PROSITE" id="PS60000">
    <property type="entry name" value="CHITOSANASE_46_80"/>
    <property type="match status" value="1"/>
</dbReference>
<dbReference type="EMBL" id="FNSO01000004">
    <property type="protein sequence ID" value="SED38565.1"/>
    <property type="molecule type" value="Genomic_DNA"/>
</dbReference>
<dbReference type="GO" id="GO:0005975">
    <property type="term" value="P:carbohydrate metabolic process"/>
    <property type="evidence" value="ECO:0007669"/>
    <property type="project" value="UniProtKB-UniRule"/>
</dbReference>
<feature type="signal peptide" evidence="3">
    <location>
        <begin position="1"/>
        <end position="31"/>
    </location>
</feature>